<proteinExistence type="predicted"/>
<evidence type="ECO:0000313" key="2">
    <source>
        <dbReference type="EMBL" id="PXY01835.1"/>
    </source>
</evidence>
<dbReference type="PANTHER" id="PTHR34585">
    <property type="match status" value="1"/>
</dbReference>
<dbReference type="SUPFAM" id="SSF46955">
    <property type="entry name" value="Putative DNA-binding domain"/>
    <property type="match status" value="1"/>
</dbReference>
<dbReference type="InterPro" id="IPR009061">
    <property type="entry name" value="DNA-bd_dom_put_sf"/>
</dbReference>
<feature type="domain" description="Helix-turn-helix" evidence="1">
    <location>
        <begin position="37"/>
        <end position="86"/>
    </location>
</feature>
<dbReference type="AlphaFoldDB" id="A0A2V3ZYV9"/>
<dbReference type="GO" id="GO:0003677">
    <property type="term" value="F:DNA binding"/>
    <property type="evidence" value="ECO:0007669"/>
    <property type="project" value="UniProtKB-KW"/>
</dbReference>
<comment type="caution">
    <text evidence="2">The sequence shown here is derived from an EMBL/GenBank/DDBJ whole genome shotgun (WGS) entry which is preliminary data.</text>
</comment>
<sequence length="91" mass="10503">MSAEIVTTDDLREFKIELIQEIKKILKENHAPQVKKWLKSNDVRDMLDVSSSTLQNLRDKGTLPFTKIGGVMFYNYEDVKKMLANNLMGID</sequence>
<dbReference type="PANTHER" id="PTHR34585:SF22">
    <property type="entry name" value="HELIX-TURN-HELIX DOMAIN-CONTAINING PROTEIN"/>
    <property type="match status" value="1"/>
</dbReference>
<dbReference type="OrthoDB" id="769412at2"/>
<evidence type="ECO:0000313" key="3">
    <source>
        <dbReference type="Proteomes" id="UP000248079"/>
    </source>
</evidence>
<reference evidence="2 3" key="1">
    <citation type="submission" date="2018-05" db="EMBL/GenBank/DDBJ databases">
        <title>Marinifilum breve JC075T sp. nov., a marine bacterium isolated from Yongle Blue Hole in the South China Sea.</title>
        <authorList>
            <person name="Fu T."/>
        </authorList>
    </citation>
    <scope>NUCLEOTIDE SEQUENCE [LARGE SCALE GENOMIC DNA]</scope>
    <source>
        <strain evidence="2 3">JC075</strain>
    </source>
</reference>
<dbReference type="RefSeq" id="WP_110359472.1">
    <property type="nucleotide sequence ID" value="NZ_QFLI01000002.1"/>
</dbReference>
<name>A0A2V3ZYV9_9BACT</name>
<gene>
    <name evidence="2" type="ORF">DF185_04075</name>
</gene>
<dbReference type="Proteomes" id="UP000248079">
    <property type="component" value="Unassembled WGS sequence"/>
</dbReference>
<dbReference type="EMBL" id="QFLI01000002">
    <property type="protein sequence ID" value="PXY01835.1"/>
    <property type="molecule type" value="Genomic_DNA"/>
</dbReference>
<evidence type="ECO:0000259" key="1">
    <source>
        <dbReference type="Pfam" id="PF12728"/>
    </source>
</evidence>
<dbReference type="Pfam" id="PF12728">
    <property type="entry name" value="HTH_17"/>
    <property type="match status" value="1"/>
</dbReference>
<keyword evidence="2" id="KW-0238">DNA-binding</keyword>
<dbReference type="InterPro" id="IPR041657">
    <property type="entry name" value="HTH_17"/>
</dbReference>
<protein>
    <submittedName>
        <fullName evidence="2">DNA-binding protein</fullName>
    </submittedName>
</protein>
<keyword evidence="3" id="KW-1185">Reference proteome</keyword>
<accession>A0A2V3ZYV9</accession>
<organism evidence="2 3">
    <name type="scientific">Marinifilum breve</name>
    <dbReference type="NCBI Taxonomy" id="2184082"/>
    <lineage>
        <taxon>Bacteria</taxon>
        <taxon>Pseudomonadati</taxon>
        <taxon>Bacteroidota</taxon>
        <taxon>Bacteroidia</taxon>
        <taxon>Marinilabiliales</taxon>
        <taxon>Marinifilaceae</taxon>
    </lineage>
</organism>